<evidence type="ECO:0000313" key="2">
    <source>
        <dbReference type="EMBL" id="EDN93659.1"/>
    </source>
</evidence>
<reference evidence="3" key="1">
    <citation type="journal article" date="2011" name="PLoS Genet.">
        <title>Genomic analysis of the necrotrophic fungal pathogens Sclerotinia sclerotiorum and Botrytis cinerea.</title>
        <authorList>
            <person name="Amselem J."/>
            <person name="Cuomo C.A."/>
            <person name="van Kan J.A."/>
            <person name="Viaud M."/>
            <person name="Benito E.P."/>
            <person name="Couloux A."/>
            <person name="Coutinho P.M."/>
            <person name="de Vries R.P."/>
            <person name="Dyer P.S."/>
            <person name="Fillinger S."/>
            <person name="Fournier E."/>
            <person name="Gout L."/>
            <person name="Hahn M."/>
            <person name="Kohn L."/>
            <person name="Lapalu N."/>
            <person name="Plummer K.M."/>
            <person name="Pradier J.M."/>
            <person name="Quevillon E."/>
            <person name="Sharon A."/>
            <person name="Simon A."/>
            <person name="ten Have A."/>
            <person name="Tudzynski B."/>
            <person name="Tudzynski P."/>
            <person name="Wincker P."/>
            <person name="Andrew M."/>
            <person name="Anthouard V."/>
            <person name="Beever R.E."/>
            <person name="Beffa R."/>
            <person name="Benoit I."/>
            <person name="Bouzid O."/>
            <person name="Brault B."/>
            <person name="Chen Z."/>
            <person name="Choquer M."/>
            <person name="Collemare J."/>
            <person name="Cotton P."/>
            <person name="Danchin E.G."/>
            <person name="Da Silva C."/>
            <person name="Gautier A."/>
            <person name="Giraud C."/>
            <person name="Giraud T."/>
            <person name="Gonzalez C."/>
            <person name="Grossetete S."/>
            <person name="Guldener U."/>
            <person name="Henrissat B."/>
            <person name="Howlett B.J."/>
            <person name="Kodira C."/>
            <person name="Kretschmer M."/>
            <person name="Lappartient A."/>
            <person name="Leroch M."/>
            <person name="Levis C."/>
            <person name="Mauceli E."/>
            <person name="Neuveglise C."/>
            <person name="Oeser B."/>
            <person name="Pearson M."/>
            <person name="Poulain J."/>
            <person name="Poussereau N."/>
            <person name="Quesneville H."/>
            <person name="Rascle C."/>
            <person name="Schumacher J."/>
            <person name="Segurens B."/>
            <person name="Sexton A."/>
            <person name="Silva E."/>
            <person name="Sirven C."/>
            <person name="Soanes D.M."/>
            <person name="Talbot N.J."/>
            <person name="Templeton M."/>
            <person name="Yandava C."/>
            <person name="Yarden O."/>
            <person name="Zeng Q."/>
            <person name="Rollins J.A."/>
            <person name="Lebrun M.H."/>
            <person name="Dickman M."/>
        </authorList>
    </citation>
    <scope>NUCLEOTIDE SEQUENCE [LARGE SCALE GENOMIC DNA]</scope>
    <source>
        <strain evidence="3">ATCC 18683 / 1980 / Ss-1</strain>
    </source>
</reference>
<dbReference type="HOGENOM" id="CLU_2051052_0_0_1"/>
<evidence type="ECO:0000313" key="3">
    <source>
        <dbReference type="Proteomes" id="UP000001312"/>
    </source>
</evidence>
<feature type="region of interest" description="Disordered" evidence="1">
    <location>
        <begin position="80"/>
        <end position="103"/>
    </location>
</feature>
<dbReference type="Proteomes" id="UP000001312">
    <property type="component" value="Unassembled WGS sequence"/>
</dbReference>
<organism evidence="2 3">
    <name type="scientific">Sclerotinia sclerotiorum (strain ATCC 18683 / 1980 / Ss-1)</name>
    <name type="common">White mold</name>
    <name type="synonym">Whetzelinia sclerotiorum</name>
    <dbReference type="NCBI Taxonomy" id="665079"/>
    <lineage>
        <taxon>Eukaryota</taxon>
        <taxon>Fungi</taxon>
        <taxon>Dikarya</taxon>
        <taxon>Ascomycota</taxon>
        <taxon>Pezizomycotina</taxon>
        <taxon>Leotiomycetes</taxon>
        <taxon>Helotiales</taxon>
        <taxon>Sclerotiniaceae</taxon>
        <taxon>Sclerotinia</taxon>
    </lineage>
</organism>
<protein>
    <submittedName>
        <fullName evidence="2">Uncharacterized protein</fullName>
    </submittedName>
</protein>
<accession>A7EW17</accession>
<dbReference type="KEGG" id="ssl:SS1G_09526"/>
<dbReference type="RefSeq" id="XP_001589804.1">
    <property type="nucleotide sequence ID" value="XM_001589754.1"/>
</dbReference>
<sequence length="120" mass="13014">MNVDEGGHVMKKGDELAVLCPGTRVWVVVQNDEQTCIYSSEESSSLPILSAIDNVITTGPGDYRTHKEVMATGLTRAIQYTPPPSTAQPATSSLPPAPHPHLHHLLPHNMPEFPNAQILL</sequence>
<dbReference type="AlphaFoldDB" id="A7EW17"/>
<proteinExistence type="predicted"/>
<dbReference type="InParanoid" id="A7EW17"/>
<name>A7EW17_SCLS1</name>
<evidence type="ECO:0000256" key="1">
    <source>
        <dbReference type="SAM" id="MobiDB-lite"/>
    </source>
</evidence>
<keyword evidence="3" id="KW-1185">Reference proteome</keyword>
<dbReference type="GeneID" id="5485674"/>
<gene>
    <name evidence="2" type="ORF">SS1G_09526</name>
</gene>
<dbReference type="EMBL" id="CH476633">
    <property type="protein sequence ID" value="EDN93659.1"/>
    <property type="molecule type" value="Genomic_DNA"/>
</dbReference>